<dbReference type="AlphaFoldDB" id="K4DEW5"/>
<dbReference type="InterPro" id="IPR053781">
    <property type="entry name" value="F-box_AtFBL13-like"/>
</dbReference>
<dbReference type="PaxDb" id="4081-Solyc12g040710.1.1"/>
<dbReference type="PROSITE" id="PS50181">
    <property type="entry name" value="FBOX"/>
    <property type="match status" value="1"/>
</dbReference>
<reference evidence="2" key="1">
    <citation type="journal article" date="2012" name="Nature">
        <title>The tomato genome sequence provides insights into fleshy fruit evolution.</title>
        <authorList>
            <consortium name="Tomato Genome Consortium"/>
        </authorList>
    </citation>
    <scope>NUCLEOTIDE SEQUENCE [LARGE SCALE GENOMIC DNA]</scope>
    <source>
        <strain evidence="2">cv. Heinz 1706</strain>
    </source>
</reference>
<dbReference type="InParanoid" id="K4DEW5"/>
<dbReference type="PANTHER" id="PTHR34145:SF68">
    <property type="entry name" value="FBD DOMAIN-CONTAINING PROTEIN"/>
    <property type="match status" value="1"/>
</dbReference>
<dbReference type="STRING" id="4081.K4DEW5"/>
<dbReference type="Proteomes" id="UP000004994">
    <property type="component" value="Chromosome 12"/>
</dbReference>
<dbReference type="Gramene" id="Solyc12g040710.1.1">
    <property type="protein sequence ID" value="Solyc12g040710.1.1"/>
    <property type="gene ID" value="Solyc12g040710.1"/>
</dbReference>
<dbReference type="PANTHER" id="PTHR34145">
    <property type="entry name" value="OS02G0105600 PROTEIN"/>
    <property type="match status" value="1"/>
</dbReference>
<name>K4DEW5_SOLLC</name>
<evidence type="ECO:0000259" key="1">
    <source>
        <dbReference type="PROSITE" id="PS50181"/>
    </source>
</evidence>
<reference evidence="2" key="2">
    <citation type="submission" date="2015-06" db="UniProtKB">
        <authorList>
            <consortium name="EnsemblPlants"/>
        </authorList>
    </citation>
    <scope>IDENTIFICATION</scope>
    <source>
        <strain evidence="2">cv. Heinz 1706</strain>
    </source>
</reference>
<dbReference type="PhylomeDB" id="K4DEW5"/>
<dbReference type="InterPro" id="IPR036047">
    <property type="entry name" value="F-box-like_dom_sf"/>
</dbReference>
<dbReference type="HOGENOM" id="CLU_854162_0_0_1"/>
<dbReference type="InterPro" id="IPR053772">
    <property type="entry name" value="At1g61320/At1g61330-like"/>
</dbReference>
<dbReference type="SUPFAM" id="SSF81383">
    <property type="entry name" value="F-box domain"/>
    <property type="match status" value="1"/>
</dbReference>
<dbReference type="CDD" id="cd22160">
    <property type="entry name" value="F-box_AtFBL13-like"/>
    <property type="match status" value="1"/>
</dbReference>
<dbReference type="OMA" id="HIELEWY"/>
<dbReference type="Pfam" id="PF23622">
    <property type="entry name" value="LRR_At1g61320_AtMIF1"/>
    <property type="match status" value="1"/>
</dbReference>
<sequence length="381" mass="44038">MDIVLMVCFFILSVLLIIIRMHCSRRKQNNSCNTNVVSTGDRLSQLPDEVIVSTEDRLSQLPDDVIVSILSQLTIREAVQTSSLSTQWQYLWMHATRLNFDVSKFITWETSFNPRLCKKEGLRHINLFNNVVRLHKSDVLEEFNLSFPFHSLLTHLEILGPSCLKLKDLEISYCNNLDIFKIHNVNLVSFKYIGRKPNLHLQNVKSIVSADFYMVDGLVHELIPKLTTHFTQLVTLSLAFSILRTDLIPYDYSFPMFNNLKVLALKIKDMIDVSLLGVTPLIEASPYLQNLDIQLEWYKTTICKDEIERKKYPHEHLKEVKYSDYLGGIADLILTTYLIENSVALETFIIDPLKCDDQKARGLARQQLQEIIPKRVKLVIL</sequence>
<accession>K4DEW5</accession>
<evidence type="ECO:0000313" key="2">
    <source>
        <dbReference type="EnsemblPlants" id="Solyc12g040710.1.1"/>
    </source>
</evidence>
<dbReference type="InterPro" id="IPR055357">
    <property type="entry name" value="LRR_At1g61320_AtMIF1"/>
</dbReference>
<dbReference type="Gene3D" id="3.80.10.10">
    <property type="entry name" value="Ribonuclease Inhibitor"/>
    <property type="match status" value="1"/>
</dbReference>
<dbReference type="EnsemblPlants" id="Solyc12g040710.1.1">
    <property type="protein sequence ID" value="Solyc12g040710.1.1"/>
    <property type="gene ID" value="Solyc12g040710.1"/>
</dbReference>
<keyword evidence="3" id="KW-1185">Reference proteome</keyword>
<dbReference type="InterPro" id="IPR032675">
    <property type="entry name" value="LRR_dom_sf"/>
</dbReference>
<proteinExistence type="predicted"/>
<dbReference type="eggNOG" id="ENOG502SQ4C">
    <property type="taxonomic scope" value="Eukaryota"/>
</dbReference>
<protein>
    <recommendedName>
        <fullName evidence="1">F-box domain-containing protein</fullName>
    </recommendedName>
</protein>
<evidence type="ECO:0000313" key="3">
    <source>
        <dbReference type="Proteomes" id="UP000004994"/>
    </source>
</evidence>
<feature type="domain" description="F-box" evidence="1">
    <location>
        <begin position="55"/>
        <end position="91"/>
    </location>
</feature>
<dbReference type="InterPro" id="IPR001810">
    <property type="entry name" value="F-box_dom"/>
</dbReference>
<organism evidence="2">
    <name type="scientific">Solanum lycopersicum</name>
    <name type="common">Tomato</name>
    <name type="synonym">Lycopersicon esculentum</name>
    <dbReference type="NCBI Taxonomy" id="4081"/>
    <lineage>
        <taxon>Eukaryota</taxon>
        <taxon>Viridiplantae</taxon>
        <taxon>Streptophyta</taxon>
        <taxon>Embryophyta</taxon>
        <taxon>Tracheophyta</taxon>
        <taxon>Spermatophyta</taxon>
        <taxon>Magnoliopsida</taxon>
        <taxon>eudicotyledons</taxon>
        <taxon>Gunneridae</taxon>
        <taxon>Pentapetalae</taxon>
        <taxon>asterids</taxon>
        <taxon>lamiids</taxon>
        <taxon>Solanales</taxon>
        <taxon>Solanaceae</taxon>
        <taxon>Solanoideae</taxon>
        <taxon>Solaneae</taxon>
        <taxon>Solanum</taxon>
        <taxon>Solanum subgen. Lycopersicon</taxon>
    </lineage>
</organism>
<dbReference type="Pfam" id="PF00646">
    <property type="entry name" value="F-box"/>
    <property type="match status" value="1"/>
</dbReference>
<dbReference type="SUPFAM" id="SSF52047">
    <property type="entry name" value="RNI-like"/>
    <property type="match status" value="1"/>
</dbReference>